<evidence type="ECO:0000256" key="12">
    <source>
        <dbReference type="ARBA" id="ARBA00033342"/>
    </source>
</evidence>
<evidence type="ECO:0000256" key="10">
    <source>
        <dbReference type="ARBA" id="ARBA00023186"/>
    </source>
</evidence>
<evidence type="ECO:0000259" key="15">
    <source>
        <dbReference type="Pfam" id="PF14849"/>
    </source>
</evidence>
<proteinExistence type="inferred from homology"/>
<evidence type="ECO:0000256" key="7">
    <source>
        <dbReference type="ARBA" id="ARBA00022927"/>
    </source>
</evidence>
<comment type="function">
    <text evidence="13">Required for the insertion and/or proper folding and/or complex formation of integral membrane proteins into the membrane. Involved in integration of membrane proteins that insert both dependently and independently of the Sec translocase complex, as well as at least some lipoproteins. Aids folding of multispanning membrane proteins.</text>
</comment>
<keyword evidence="5 13" id="KW-1003">Cell membrane</keyword>
<dbReference type="InterPro" id="IPR019998">
    <property type="entry name" value="Membr_insert_YidC"/>
</dbReference>
<evidence type="ECO:0000256" key="1">
    <source>
        <dbReference type="ARBA" id="ARBA00004429"/>
    </source>
</evidence>
<comment type="caution">
    <text evidence="16">The sequence shown here is derived from an EMBL/GenBank/DDBJ whole genome shotgun (WGS) entry which is preliminary data.</text>
</comment>
<evidence type="ECO:0000256" key="9">
    <source>
        <dbReference type="ARBA" id="ARBA00023136"/>
    </source>
</evidence>
<evidence type="ECO:0000256" key="8">
    <source>
        <dbReference type="ARBA" id="ARBA00022989"/>
    </source>
</evidence>
<evidence type="ECO:0000256" key="4">
    <source>
        <dbReference type="ARBA" id="ARBA00022448"/>
    </source>
</evidence>
<comment type="subunit">
    <text evidence="13">Interacts with the Sec translocase complex via SecD. Specifically interacts with transmembrane segments of nascent integral membrane proteins during membrane integration.</text>
</comment>
<dbReference type="Pfam" id="PF02096">
    <property type="entry name" value="60KD_IMP"/>
    <property type="match status" value="1"/>
</dbReference>
<dbReference type="PANTHER" id="PTHR12428:SF65">
    <property type="entry name" value="CYTOCHROME C OXIDASE ASSEMBLY PROTEIN COX18, MITOCHONDRIAL"/>
    <property type="match status" value="1"/>
</dbReference>
<dbReference type="NCBIfam" id="TIGR03593">
    <property type="entry name" value="yidC_nterm"/>
    <property type="match status" value="1"/>
</dbReference>
<keyword evidence="17" id="KW-1185">Reference proteome</keyword>
<keyword evidence="4 13" id="KW-0813">Transport</keyword>
<dbReference type="PANTHER" id="PTHR12428">
    <property type="entry name" value="OXA1"/>
    <property type="match status" value="1"/>
</dbReference>
<reference evidence="17" key="1">
    <citation type="journal article" date="2019" name="Int. J. Syst. Evol. Microbiol.">
        <title>The Global Catalogue of Microorganisms (GCM) 10K type strain sequencing project: providing services to taxonomists for standard genome sequencing and annotation.</title>
        <authorList>
            <consortium name="The Broad Institute Genomics Platform"/>
            <consortium name="The Broad Institute Genome Sequencing Center for Infectious Disease"/>
            <person name="Wu L."/>
            <person name="Ma J."/>
        </authorList>
    </citation>
    <scope>NUCLEOTIDE SEQUENCE [LARGE SCALE GENOMIC DNA]</scope>
    <source>
        <strain evidence="17">JCM 3369</strain>
    </source>
</reference>
<sequence>MFSENRNTILAIVLSLAVLLGWQFFVAKPQLEKQQAELAAQQEAAQTAAAEAAATPGAAPQAGAPAATPTAGAPVAAVTRDAALGQSARVKVETPRLTGSLNLTGARIDDLRLKDYRQTVEDNSPTVELLSPKGSAAPYFVDYGWVPEAGATVTLPSATTVWSIDGNDTLTPTSPVTLTWDNGEGLVFKRSFSVDENYMFSVTQTVENGTGQALTLYPYGMIVRTGEPNHQSFYILHEGLIGYFGDKGLQEVDYSDLREELKVPVAESNQGWIGITDKYWATTLIPTPGTSFTPTFGYNASTDNFQADFLGEAVTIAAGASGEAKSHVFAGAKETKLLNAYKDNLGISNFELLIDWGWFYFLTKPMFYAIDFLYHLVGNFGVAILLVTVVVKAIFFPLANKSYVSMSKMKLVQPQMAAIKERYPDDRQKQQQELMELYKKEKINPLAGCLPVLIQIPVFFSLYKVLFVTIEMRHAPFFGWIHDLSAPDPTTVFNLFGLIPWDPPQMLMLGVWPLIMGVTMFLQMKMNPTPPDPAQQMIFTWMPVLFTFMLASFPAGLVIYWAWNNSLSITQQYLIMRRQGVKIELWDNLRTTFRRKKGDEASKG</sequence>
<feature type="transmembrane region" description="Helical" evidence="13">
    <location>
        <begin position="538"/>
        <end position="563"/>
    </location>
</feature>
<dbReference type="RefSeq" id="WP_149890812.1">
    <property type="nucleotide sequence ID" value="NZ_JBHUFA010000001.1"/>
</dbReference>
<gene>
    <name evidence="13 16" type="primary">yidC</name>
    <name evidence="16" type="ORF">ACFSC7_07985</name>
</gene>
<dbReference type="InterPro" id="IPR028055">
    <property type="entry name" value="YidC/Oxa/ALB_C"/>
</dbReference>
<dbReference type="HAMAP" id="MF_01810">
    <property type="entry name" value="YidC_type1"/>
    <property type="match status" value="1"/>
</dbReference>
<keyword evidence="7 13" id="KW-0653">Protein transport</keyword>
<organism evidence="16 17">
    <name type="scientific">Roseibium aestuarii</name>
    <dbReference type="NCBI Taxonomy" id="2600299"/>
    <lineage>
        <taxon>Bacteria</taxon>
        <taxon>Pseudomonadati</taxon>
        <taxon>Pseudomonadota</taxon>
        <taxon>Alphaproteobacteria</taxon>
        <taxon>Hyphomicrobiales</taxon>
        <taxon>Stappiaceae</taxon>
        <taxon>Roseibium</taxon>
    </lineage>
</organism>
<feature type="transmembrane region" description="Helical" evidence="13">
    <location>
        <begin position="372"/>
        <end position="399"/>
    </location>
</feature>
<dbReference type="InterPro" id="IPR001708">
    <property type="entry name" value="YidC/ALB3/OXA1/COX18"/>
</dbReference>
<feature type="transmembrane region" description="Helical" evidence="13">
    <location>
        <begin position="443"/>
        <end position="463"/>
    </location>
</feature>
<keyword evidence="6 13" id="KW-0812">Transmembrane</keyword>
<comment type="subcellular location">
    <subcellularLocation>
        <location evidence="1">Cell inner membrane</location>
        <topology evidence="1">Multi-pass membrane protein</topology>
    </subcellularLocation>
    <subcellularLocation>
        <location evidence="13">Cell membrane</location>
        <topology evidence="13">Multi-pass membrane protein</topology>
    </subcellularLocation>
</comment>
<dbReference type="PRINTS" id="PR00701">
    <property type="entry name" value="60KDINNERMP"/>
</dbReference>
<protein>
    <recommendedName>
        <fullName evidence="3 13">Membrane protein insertase YidC</fullName>
    </recommendedName>
    <alternativeName>
        <fullName evidence="12 13">Foldase YidC</fullName>
    </alternativeName>
    <alternativeName>
        <fullName evidence="11 13">Membrane integrase YidC</fullName>
    </alternativeName>
    <alternativeName>
        <fullName evidence="13">Membrane protein YidC</fullName>
    </alternativeName>
</protein>
<comment type="similarity">
    <text evidence="2 13">Belongs to the OXA1/ALB3/YidC family. Type 1 subfamily.</text>
</comment>
<name>A0ABW4JXN5_9HYPH</name>
<dbReference type="NCBIfam" id="NF002353">
    <property type="entry name" value="PRK01318.1-4"/>
    <property type="match status" value="1"/>
</dbReference>
<dbReference type="CDD" id="cd20070">
    <property type="entry name" value="5TM_YidC_Alb3"/>
    <property type="match status" value="1"/>
</dbReference>
<dbReference type="PRINTS" id="PR01900">
    <property type="entry name" value="YIDCPROTEIN"/>
</dbReference>
<dbReference type="CDD" id="cd19961">
    <property type="entry name" value="EcYidC-like_peri"/>
    <property type="match status" value="1"/>
</dbReference>
<dbReference type="Pfam" id="PF14849">
    <property type="entry name" value="YidC_periplas"/>
    <property type="match status" value="1"/>
</dbReference>
<dbReference type="InterPro" id="IPR047196">
    <property type="entry name" value="YidC_ALB_C"/>
</dbReference>
<evidence type="ECO:0000256" key="6">
    <source>
        <dbReference type="ARBA" id="ARBA00022692"/>
    </source>
</evidence>
<feature type="domain" description="Membrane insertase YidC/Oxa/ALB C-terminal" evidence="14">
    <location>
        <begin position="380"/>
        <end position="577"/>
    </location>
</feature>
<dbReference type="Gene3D" id="2.70.98.90">
    <property type="match status" value="1"/>
</dbReference>
<feature type="domain" description="Membrane insertase YidC N-terminal" evidence="15">
    <location>
        <begin position="89"/>
        <end position="368"/>
    </location>
</feature>
<keyword evidence="9 13" id="KW-0472">Membrane</keyword>
<dbReference type="EMBL" id="JBHUFA010000001">
    <property type="protein sequence ID" value="MFD1695453.1"/>
    <property type="molecule type" value="Genomic_DNA"/>
</dbReference>
<evidence type="ECO:0000256" key="13">
    <source>
        <dbReference type="HAMAP-Rule" id="MF_01810"/>
    </source>
</evidence>
<evidence type="ECO:0000256" key="2">
    <source>
        <dbReference type="ARBA" id="ARBA00010527"/>
    </source>
</evidence>
<evidence type="ECO:0000313" key="17">
    <source>
        <dbReference type="Proteomes" id="UP001597327"/>
    </source>
</evidence>
<dbReference type="InterPro" id="IPR038221">
    <property type="entry name" value="YidC_periplasmic_sf"/>
</dbReference>
<accession>A0ABW4JXN5</accession>
<evidence type="ECO:0000259" key="14">
    <source>
        <dbReference type="Pfam" id="PF02096"/>
    </source>
</evidence>
<evidence type="ECO:0000256" key="11">
    <source>
        <dbReference type="ARBA" id="ARBA00033245"/>
    </source>
</evidence>
<evidence type="ECO:0000256" key="3">
    <source>
        <dbReference type="ARBA" id="ARBA00015325"/>
    </source>
</evidence>
<dbReference type="InterPro" id="IPR028053">
    <property type="entry name" value="Membr_insert_YidC_N"/>
</dbReference>
<evidence type="ECO:0000256" key="5">
    <source>
        <dbReference type="ARBA" id="ARBA00022475"/>
    </source>
</evidence>
<dbReference type="NCBIfam" id="TIGR03592">
    <property type="entry name" value="yidC_oxa1_cterm"/>
    <property type="match status" value="1"/>
</dbReference>
<keyword evidence="8 13" id="KW-1133">Transmembrane helix</keyword>
<dbReference type="Proteomes" id="UP001597327">
    <property type="component" value="Unassembled WGS sequence"/>
</dbReference>
<keyword evidence="10 13" id="KW-0143">Chaperone</keyword>
<feature type="transmembrane region" description="Helical" evidence="13">
    <location>
        <begin position="506"/>
        <end position="526"/>
    </location>
</feature>
<evidence type="ECO:0000313" key="16">
    <source>
        <dbReference type="EMBL" id="MFD1695453.1"/>
    </source>
</evidence>